<reference evidence="2" key="1">
    <citation type="submission" date="2020-05" db="EMBL/GenBank/DDBJ databases">
        <authorList>
            <person name="Chiriac C."/>
            <person name="Salcher M."/>
            <person name="Ghai R."/>
            <person name="Kavagutti S V."/>
        </authorList>
    </citation>
    <scope>NUCLEOTIDE SEQUENCE</scope>
</reference>
<dbReference type="PROSITE" id="PS51257">
    <property type="entry name" value="PROKAR_LIPOPROTEIN"/>
    <property type="match status" value="1"/>
</dbReference>
<evidence type="ECO:0000313" key="2">
    <source>
        <dbReference type="EMBL" id="CAB4598380.1"/>
    </source>
</evidence>
<gene>
    <name evidence="2" type="ORF">UFOPK1820_00561</name>
</gene>
<dbReference type="SUPFAM" id="SSF53822">
    <property type="entry name" value="Periplasmic binding protein-like I"/>
    <property type="match status" value="1"/>
</dbReference>
<dbReference type="InterPro" id="IPR028082">
    <property type="entry name" value="Peripla_BP_I"/>
</dbReference>
<accession>A0A6J6GD61</accession>
<name>A0A6J6GD61_9ZZZZ</name>
<sequence length="391" mass="40004">MRKGTHRVVAAIFALGLIAAACGSDDPGTEAPMTEAPSTEAPSTDAPMDDAAAETAAAQALVDTYMTIPTEIGVTVGPSAAVPTGKKVAWLACELPSCAEVGEDWGKITDALGWELKTINVESASPGAGVQEAIDWGANYIAISGSPVAAFAEQFAAAVAAGIKFSFAYNGEAPADGILTSISGNDAVYAAGAKMANYIIADSGAAANVLMVNIQLFPVLVAEEEGMKDTFAAGCAACTFDVLPVQIADIGVNVPGLVASYLQENPETNYVSYAFSALPIGVTAGLEAAGVALPKQVGVDFDLTGLSEIVAGTHTAWTSNPKAYSGWVMAHAMVLDAVGDEFAERAAGEELPNFILDDAAVAQEIIDSSPMSNWKGPEGFADQFLALWGVA</sequence>
<dbReference type="EMBL" id="CAEZUK010000069">
    <property type="protein sequence ID" value="CAB4598380.1"/>
    <property type="molecule type" value="Genomic_DNA"/>
</dbReference>
<organism evidence="2">
    <name type="scientific">freshwater metagenome</name>
    <dbReference type="NCBI Taxonomy" id="449393"/>
    <lineage>
        <taxon>unclassified sequences</taxon>
        <taxon>metagenomes</taxon>
        <taxon>ecological metagenomes</taxon>
    </lineage>
</organism>
<protein>
    <submittedName>
        <fullName evidence="2">Unannotated protein</fullName>
    </submittedName>
</protein>
<proteinExistence type="predicted"/>
<evidence type="ECO:0000256" key="1">
    <source>
        <dbReference type="SAM" id="MobiDB-lite"/>
    </source>
</evidence>
<dbReference type="Gene3D" id="3.40.50.2300">
    <property type="match status" value="2"/>
</dbReference>
<feature type="region of interest" description="Disordered" evidence="1">
    <location>
        <begin position="26"/>
        <end position="49"/>
    </location>
</feature>
<dbReference type="AlphaFoldDB" id="A0A6J6GD61"/>